<evidence type="ECO:0000313" key="9">
    <source>
        <dbReference type="Proteomes" id="UP000199334"/>
    </source>
</evidence>
<keyword evidence="4 5" id="KW-0472">Membrane</keyword>
<gene>
    <name evidence="8" type="ORF">SAMN05216498_0699</name>
</gene>
<dbReference type="Pfam" id="PF00535">
    <property type="entry name" value="Glycos_transf_2"/>
    <property type="match status" value="1"/>
</dbReference>
<feature type="domain" description="Glycosyltransferase 2-like" evidence="6">
    <location>
        <begin position="11"/>
        <end position="166"/>
    </location>
</feature>
<evidence type="ECO:0000313" key="8">
    <source>
        <dbReference type="EMBL" id="SDM82446.1"/>
    </source>
</evidence>
<protein>
    <submittedName>
        <fullName evidence="8">Glycosyltransferase involved in cell wall bisynthesis</fullName>
    </submittedName>
</protein>
<dbReference type="CDD" id="cd04179">
    <property type="entry name" value="DPM_DPG-synthase_like"/>
    <property type="match status" value="1"/>
</dbReference>
<dbReference type="Pfam" id="PF04138">
    <property type="entry name" value="GtrA_DPMS_TM"/>
    <property type="match status" value="1"/>
</dbReference>
<feature type="transmembrane region" description="Helical" evidence="5">
    <location>
        <begin position="258"/>
        <end position="275"/>
    </location>
</feature>
<reference evidence="8 9" key="1">
    <citation type="submission" date="2016-10" db="EMBL/GenBank/DDBJ databases">
        <authorList>
            <person name="de Groot N.N."/>
        </authorList>
    </citation>
    <scope>NUCLEOTIDE SEQUENCE [LARGE SCALE GENOMIC DNA]</scope>
    <source>
        <strain evidence="8 9">CGMCC 1.3442</strain>
    </source>
</reference>
<name>A0A1G9WE42_9BACI</name>
<evidence type="ECO:0000259" key="6">
    <source>
        <dbReference type="Pfam" id="PF00535"/>
    </source>
</evidence>
<dbReference type="Proteomes" id="UP000199334">
    <property type="component" value="Unassembled WGS sequence"/>
</dbReference>
<dbReference type="InterPro" id="IPR029044">
    <property type="entry name" value="Nucleotide-diphossugar_trans"/>
</dbReference>
<feature type="domain" description="GtrA/DPMS transmembrane" evidence="7">
    <location>
        <begin position="229"/>
        <end position="346"/>
    </location>
</feature>
<dbReference type="InterPro" id="IPR007267">
    <property type="entry name" value="GtrA_DPMS_TM"/>
</dbReference>
<dbReference type="Gene3D" id="3.90.550.10">
    <property type="entry name" value="Spore Coat Polysaccharide Biosynthesis Protein SpsA, Chain A"/>
    <property type="match status" value="1"/>
</dbReference>
<dbReference type="GO" id="GO:0006487">
    <property type="term" value="P:protein N-linked glycosylation"/>
    <property type="evidence" value="ECO:0007669"/>
    <property type="project" value="TreeGrafter"/>
</dbReference>
<proteinExistence type="predicted"/>
<evidence type="ECO:0000259" key="7">
    <source>
        <dbReference type="Pfam" id="PF04138"/>
    </source>
</evidence>
<keyword evidence="3 5" id="KW-1133">Transmembrane helix</keyword>
<organism evidence="8 9">
    <name type="scientific">Tenuibacillus multivorans</name>
    <dbReference type="NCBI Taxonomy" id="237069"/>
    <lineage>
        <taxon>Bacteria</taxon>
        <taxon>Bacillati</taxon>
        <taxon>Bacillota</taxon>
        <taxon>Bacilli</taxon>
        <taxon>Bacillales</taxon>
        <taxon>Bacillaceae</taxon>
        <taxon>Tenuibacillus</taxon>
    </lineage>
</organism>
<sequence length="354" mass="40423">MIIDHTSPYVILIPAYNPNHQLVQLIKDLNELNLNNILIVNDGSDEEHQPIFKQLDDYQCHVLNHDTNQGKGAALKTGIEYSLKESTELKRIITADGDGQHLPKDIVRVLEESQNQADDLVLGKRSFTKEDAPFRSRVGNFMMRYAIKFETGIKLDDTHTGLRAIPIRYAEEIVDIPGDHYEFEMNMITNANKFDIDIHEVPIKTVYLEDSSHFRPIVDTIRIYFVFFKYVLSSVASYIIDMLLYTLFVFIFDPFFQTKHVIVATILARVLSALFNYTVNRKIVFKSDSKRSLLKYAILSIAILATSATGVYLIYSIIGHGEVIIKMGVDASLFIVSYLVQKLFIFKGKVNESI</sequence>
<dbReference type="GO" id="GO:0000271">
    <property type="term" value="P:polysaccharide biosynthetic process"/>
    <property type="evidence" value="ECO:0007669"/>
    <property type="project" value="InterPro"/>
</dbReference>
<dbReference type="OrthoDB" id="9810303at2"/>
<feature type="transmembrane region" description="Helical" evidence="5">
    <location>
        <begin position="323"/>
        <end position="340"/>
    </location>
</feature>
<dbReference type="GO" id="GO:0016020">
    <property type="term" value="C:membrane"/>
    <property type="evidence" value="ECO:0007669"/>
    <property type="project" value="UniProtKB-SubCell"/>
</dbReference>
<accession>A0A1G9WE42</accession>
<feature type="transmembrane region" description="Helical" evidence="5">
    <location>
        <begin position="230"/>
        <end position="252"/>
    </location>
</feature>
<dbReference type="GO" id="GO:0016740">
    <property type="term" value="F:transferase activity"/>
    <property type="evidence" value="ECO:0007669"/>
    <property type="project" value="UniProtKB-KW"/>
</dbReference>
<dbReference type="PANTHER" id="PTHR10859:SF114">
    <property type="entry name" value="DOLICHOL-PHOSPHATE MANNOSYLTRANSFERASE"/>
    <property type="match status" value="1"/>
</dbReference>
<dbReference type="SUPFAM" id="SSF53448">
    <property type="entry name" value="Nucleotide-diphospho-sugar transferases"/>
    <property type="match status" value="1"/>
</dbReference>
<evidence type="ECO:0000256" key="2">
    <source>
        <dbReference type="ARBA" id="ARBA00022692"/>
    </source>
</evidence>
<dbReference type="STRING" id="237069.SAMN05216498_0699"/>
<evidence type="ECO:0000256" key="5">
    <source>
        <dbReference type="SAM" id="Phobius"/>
    </source>
</evidence>
<evidence type="ECO:0000256" key="1">
    <source>
        <dbReference type="ARBA" id="ARBA00004141"/>
    </source>
</evidence>
<keyword evidence="2 5" id="KW-0812">Transmembrane</keyword>
<feature type="transmembrane region" description="Helical" evidence="5">
    <location>
        <begin position="296"/>
        <end position="317"/>
    </location>
</feature>
<dbReference type="InterPro" id="IPR001173">
    <property type="entry name" value="Glyco_trans_2-like"/>
</dbReference>
<dbReference type="RefSeq" id="WP_093855213.1">
    <property type="nucleotide sequence ID" value="NZ_BJVZ01000003.1"/>
</dbReference>
<keyword evidence="9" id="KW-1185">Reference proteome</keyword>
<evidence type="ECO:0000256" key="3">
    <source>
        <dbReference type="ARBA" id="ARBA00022989"/>
    </source>
</evidence>
<dbReference type="AlphaFoldDB" id="A0A1G9WE42"/>
<evidence type="ECO:0000256" key="4">
    <source>
        <dbReference type="ARBA" id="ARBA00023136"/>
    </source>
</evidence>
<comment type="subcellular location">
    <subcellularLocation>
        <location evidence="1">Membrane</location>
        <topology evidence="1">Multi-pass membrane protein</topology>
    </subcellularLocation>
</comment>
<dbReference type="EMBL" id="FNIG01000001">
    <property type="protein sequence ID" value="SDM82446.1"/>
    <property type="molecule type" value="Genomic_DNA"/>
</dbReference>
<dbReference type="PANTHER" id="PTHR10859">
    <property type="entry name" value="GLYCOSYL TRANSFERASE"/>
    <property type="match status" value="1"/>
</dbReference>
<keyword evidence="8" id="KW-0808">Transferase</keyword>